<keyword evidence="1" id="KW-1133">Transmembrane helix</keyword>
<comment type="caution">
    <text evidence="2">The sequence shown here is derived from an EMBL/GenBank/DDBJ whole genome shotgun (WGS) entry which is preliminary data.</text>
</comment>
<organism evidence="2 3">
    <name type="scientific">Thelephora terrestris</name>
    <dbReference type="NCBI Taxonomy" id="56493"/>
    <lineage>
        <taxon>Eukaryota</taxon>
        <taxon>Fungi</taxon>
        <taxon>Dikarya</taxon>
        <taxon>Basidiomycota</taxon>
        <taxon>Agaricomycotina</taxon>
        <taxon>Agaricomycetes</taxon>
        <taxon>Thelephorales</taxon>
        <taxon>Thelephoraceae</taxon>
        <taxon>Thelephora</taxon>
    </lineage>
</organism>
<dbReference type="PANTHER" id="PTHR28177:SF1">
    <property type="entry name" value="ALTERED INHERITANCE OF MITOCHONDRIA PROTEIN 19, MITOCHONDRIAL"/>
    <property type="match status" value="1"/>
</dbReference>
<evidence type="ECO:0000256" key="1">
    <source>
        <dbReference type="SAM" id="Phobius"/>
    </source>
</evidence>
<keyword evidence="1" id="KW-0812">Transmembrane</keyword>
<keyword evidence="3" id="KW-1185">Reference proteome</keyword>
<dbReference type="Pfam" id="PF10315">
    <property type="entry name" value="Aim19"/>
    <property type="match status" value="1"/>
</dbReference>
<dbReference type="InterPro" id="IPR019419">
    <property type="entry name" value="AIM19"/>
</dbReference>
<evidence type="ECO:0000313" key="3">
    <source>
        <dbReference type="Proteomes" id="UP000736335"/>
    </source>
</evidence>
<reference evidence="2" key="2">
    <citation type="submission" date="2020-11" db="EMBL/GenBank/DDBJ databases">
        <authorList>
            <consortium name="DOE Joint Genome Institute"/>
            <person name="Kuo A."/>
            <person name="Miyauchi S."/>
            <person name="Kiss E."/>
            <person name="Drula E."/>
            <person name="Kohler A."/>
            <person name="Sanchez-Garcia M."/>
            <person name="Andreopoulos B."/>
            <person name="Barry K.W."/>
            <person name="Bonito G."/>
            <person name="Buee M."/>
            <person name="Carver A."/>
            <person name="Chen C."/>
            <person name="Cichocki N."/>
            <person name="Clum A."/>
            <person name="Culley D."/>
            <person name="Crous P.W."/>
            <person name="Fauchery L."/>
            <person name="Girlanda M."/>
            <person name="Hayes R."/>
            <person name="Keri Z."/>
            <person name="Labutti K."/>
            <person name="Lipzen A."/>
            <person name="Lombard V."/>
            <person name="Magnuson J."/>
            <person name="Maillard F."/>
            <person name="Morin E."/>
            <person name="Murat C."/>
            <person name="Nolan M."/>
            <person name="Ohm R."/>
            <person name="Pangilinan J."/>
            <person name="Pereira M."/>
            <person name="Perotto S."/>
            <person name="Peter M."/>
            <person name="Riley R."/>
            <person name="Sitrit Y."/>
            <person name="Stielow B."/>
            <person name="Szollosi G."/>
            <person name="Zifcakova L."/>
            <person name="Stursova M."/>
            <person name="Spatafora J.W."/>
            <person name="Tedersoo L."/>
            <person name="Vaario L.-M."/>
            <person name="Yamada A."/>
            <person name="Yan M."/>
            <person name="Wang P."/>
            <person name="Xu J."/>
            <person name="Bruns T."/>
            <person name="Baldrian P."/>
            <person name="Vilgalys R."/>
            <person name="Henrissat B."/>
            <person name="Grigoriev I.V."/>
            <person name="Hibbett D."/>
            <person name="Nagy L.G."/>
            <person name="Martin F.M."/>
        </authorList>
    </citation>
    <scope>NUCLEOTIDE SEQUENCE</scope>
    <source>
        <strain evidence="2">UH-Tt-Lm1</strain>
    </source>
</reference>
<proteinExistence type="predicted"/>
<dbReference type="Proteomes" id="UP000736335">
    <property type="component" value="Unassembled WGS sequence"/>
</dbReference>
<keyword evidence="1" id="KW-0472">Membrane</keyword>
<dbReference type="AlphaFoldDB" id="A0A9P6HDV4"/>
<dbReference type="GO" id="GO:0005739">
    <property type="term" value="C:mitochondrion"/>
    <property type="evidence" value="ECO:0007669"/>
    <property type="project" value="TreeGrafter"/>
</dbReference>
<sequence>MATKTDTSAQRLSQSPWPVTFLSGIFLASAFIPPGPYKGLPPFVHRFGFASIFAGAGYVLSTGDSRNGSGVSTAWSLIYLFLNARKSLAAPRHPIAVGLTLATIGSASLYGSEYFFLSNDEEDSLSADV</sequence>
<gene>
    <name evidence="2" type="ORF">BJ322DRAFT_858482</name>
</gene>
<feature type="transmembrane region" description="Helical" evidence="1">
    <location>
        <begin position="44"/>
        <end position="61"/>
    </location>
</feature>
<evidence type="ECO:0000313" key="2">
    <source>
        <dbReference type="EMBL" id="KAF9784651.1"/>
    </source>
</evidence>
<feature type="transmembrane region" description="Helical" evidence="1">
    <location>
        <begin position="96"/>
        <end position="117"/>
    </location>
</feature>
<dbReference type="EMBL" id="WIUZ02000008">
    <property type="protein sequence ID" value="KAF9784651.1"/>
    <property type="molecule type" value="Genomic_DNA"/>
</dbReference>
<name>A0A9P6HDV4_9AGAM</name>
<reference evidence="2" key="1">
    <citation type="journal article" date="2020" name="Nat. Commun.">
        <title>Large-scale genome sequencing of mycorrhizal fungi provides insights into the early evolution of symbiotic traits.</title>
        <authorList>
            <person name="Miyauchi S."/>
            <person name="Kiss E."/>
            <person name="Kuo A."/>
            <person name="Drula E."/>
            <person name="Kohler A."/>
            <person name="Sanchez-Garcia M."/>
            <person name="Morin E."/>
            <person name="Andreopoulos B."/>
            <person name="Barry K.W."/>
            <person name="Bonito G."/>
            <person name="Buee M."/>
            <person name="Carver A."/>
            <person name="Chen C."/>
            <person name="Cichocki N."/>
            <person name="Clum A."/>
            <person name="Culley D."/>
            <person name="Crous P.W."/>
            <person name="Fauchery L."/>
            <person name="Girlanda M."/>
            <person name="Hayes R.D."/>
            <person name="Keri Z."/>
            <person name="LaButti K."/>
            <person name="Lipzen A."/>
            <person name="Lombard V."/>
            <person name="Magnuson J."/>
            <person name="Maillard F."/>
            <person name="Murat C."/>
            <person name="Nolan M."/>
            <person name="Ohm R.A."/>
            <person name="Pangilinan J."/>
            <person name="Pereira M.F."/>
            <person name="Perotto S."/>
            <person name="Peter M."/>
            <person name="Pfister S."/>
            <person name="Riley R."/>
            <person name="Sitrit Y."/>
            <person name="Stielow J.B."/>
            <person name="Szollosi G."/>
            <person name="Zifcakova L."/>
            <person name="Stursova M."/>
            <person name="Spatafora J.W."/>
            <person name="Tedersoo L."/>
            <person name="Vaario L.M."/>
            <person name="Yamada A."/>
            <person name="Yan M."/>
            <person name="Wang P."/>
            <person name="Xu J."/>
            <person name="Bruns T."/>
            <person name="Baldrian P."/>
            <person name="Vilgalys R."/>
            <person name="Dunand C."/>
            <person name="Henrissat B."/>
            <person name="Grigoriev I.V."/>
            <person name="Hibbett D."/>
            <person name="Nagy L.G."/>
            <person name="Martin F.M."/>
        </authorList>
    </citation>
    <scope>NUCLEOTIDE SEQUENCE</scope>
    <source>
        <strain evidence="2">UH-Tt-Lm1</strain>
    </source>
</reference>
<dbReference type="OrthoDB" id="5554402at2759"/>
<accession>A0A9P6HDV4</accession>
<protein>
    <submittedName>
        <fullName evidence="2">Uncharacterized protein</fullName>
    </submittedName>
</protein>
<dbReference type="PANTHER" id="PTHR28177">
    <property type="entry name" value="ALTERED INHERITANCE OF MITOCHONDRIA PROTEIN 19, MITOCHONDRIAL"/>
    <property type="match status" value="1"/>
</dbReference>
<feature type="transmembrane region" description="Helical" evidence="1">
    <location>
        <begin position="15"/>
        <end position="32"/>
    </location>
</feature>